<evidence type="ECO:0000313" key="2">
    <source>
        <dbReference type="EMBL" id="MDF9747103.1"/>
    </source>
</evidence>
<evidence type="ECO:0000256" key="1">
    <source>
        <dbReference type="SAM" id="MobiDB-lite"/>
    </source>
</evidence>
<organism evidence="2 3">
    <name type="scientific">Natrinema salsiterrestre</name>
    <dbReference type="NCBI Taxonomy" id="2950540"/>
    <lineage>
        <taxon>Archaea</taxon>
        <taxon>Methanobacteriati</taxon>
        <taxon>Methanobacteriota</taxon>
        <taxon>Stenosarchaea group</taxon>
        <taxon>Halobacteria</taxon>
        <taxon>Halobacteriales</taxon>
        <taxon>Natrialbaceae</taxon>
        <taxon>Natrinema</taxon>
    </lineage>
</organism>
<gene>
    <name evidence="2" type="ORF">NDI89_16065</name>
</gene>
<name>A0A9Q4L580_9EURY</name>
<dbReference type="PROSITE" id="PS51257">
    <property type="entry name" value="PROKAR_LIPOPROTEIN"/>
    <property type="match status" value="1"/>
</dbReference>
<feature type="compositionally biased region" description="Acidic residues" evidence="1">
    <location>
        <begin position="153"/>
        <end position="167"/>
    </location>
</feature>
<evidence type="ECO:0000313" key="3">
    <source>
        <dbReference type="Proteomes" id="UP001154061"/>
    </source>
</evidence>
<reference evidence="2" key="1">
    <citation type="submission" date="2022-06" db="EMBL/GenBank/DDBJ databases">
        <title>Natrinema sp. a new haloarchaeum isolate from saline soil.</title>
        <authorList>
            <person name="Strakova D."/>
            <person name="Galisteo C."/>
            <person name="Sanchez-Porro C."/>
            <person name="Ventosa A."/>
        </authorList>
    </citation>
    <scope>NUCLEOTIDE SEQUENCE</scope>
    <source>
        <strain evidence="2">S1CR25-10</strain>
    </source>
</reference>
<sequence>MNRRTVLRTAGVAATVGLSGCIEAFEEHYQGSFQGLIPIEIHSETSRHYNLQMEAYDSESNRQTYDESYTVTADQSVTPPHLSATEQFFRVTKFGEDDEVQAVEETLVTEDTKLVTIRLTDDDLTLEIERSGSAEDDPSPEPPTNDSGTNDSTSDDGSNDTTTESEA</sequence>
<dbReference type="AlphaFoldDB" id="A0A9Q4L580"/>
<dbReference type="RefSeq" id="WP_277522888.1">
    <property type="nucleotide sequence ID" value="NZ_JAMQOT010000005.1"/>
</dbReference>
<dbReference type="Proteomes" id="UP001154061">
    <property type="component" value="Unassembled WGS sequence"/>
</dbReference>
<accession>A0A9Q4L580</accession>
<comment type="caution">
    <text evidence="2">The sequence shown here is derived from an EMBL/GenBank/DDBJ whole genome shotgun (WGS) entry which is preliminary data.</text>
</comment>
<feature type="region of interest" description="Disordered" evidence="1">
    <location>
        <begin position="123"/>
        <end position="167"/>
    </location>
</feature>
<protein>
    <submittedName>
        <fullName evidence="2">Uncharacterized protein</fullName>
    </submittedName>
</protein>
<keyword evidence="3" id="KW-1185">Reference proteome</keyword>
<proteinExistence type="predicted"/>
<dbReference type="EMBL" id="JAMQOT010000005">
    <property type="protein sequence ID" value="MDF9747103.1"/>
    <property type="molecule type" value="Genomic_DNA"/>
</dbReference>